<evidence type="ECO:0000256" key="1">
    <source>
        <dbReference type="ARBA" id="ARBA00022614"/>
    </source>
</evidence>
<dbReference type="Gene3D" id="3.80.10.10">
    <property type="entry name" value="Ribonuclease Inhibitor"/>
    <property type="match status" value="2"/>
</dbReference>
<feature type="non-terminal residue" evidence="4">
    <location>
        <position position="1"/>
    </location>
</feature>
<feature type="non-terminal residue" evidence="4">
    <location>
        <position position="291"/>
    </location>
</feature>
<protein>
    <recommendedName>
        <fullName evidence="3">Disease resistance R13L4/SHOC-2-like LRR domain-containing protein</fullName>
    </recommendedName>
</protein>
<sequence length="291" mass="32676">MKKTFILLILSMVFRSVGLSQCDEGFIRIDDPPLNEYNWDGYNCFYESDLNVLSDFIQINPSLTGEHLDIGWQVWSDGRLESLTLYALQITSVPDNIGDLNSLNYLDLHFNQITSIPETIGELTQLTEIYLAVNQIGTLPESIGNLSTLLTLNINDNQLTSIPESIGNLGSLEELLLFNNELTFLPESICNIFPNLSYYDFSANYICSPYPDCIENVGFQFTDDCPNCDDSEVELWGECYSIENTTELDLSYIGVTGEIPPEIGNLINLSSLILKENQLSGEIPPEISYLM</sequence>
<evidence type="ECO:0000259" key="3">
    <source>
        <dbReference type="Pfam" id="PF23598"/>
    </source>
</evidence>
<dbReference type="EMBL" id="UINC01092915">
    <property type="protein sequence ID" value="SVC46904.1"/>
    <property type="molecule type" value="Genomic_DNA"/>
</dbReference>
<dbReference type="InterPro" id="IPR050216">
    <property type="entry name" value="LRR_domain-containing"/>
</dbReference>
<dbReference type="Pfam" id="PF23598">
    <property type="entry name" value="LRR_14"/>
    <property type="match status" value="1"/>
</dbReference>
<feature type="domain" description="Disease resistance R13L4/SHOC-2-like LRR" evidence="3">
    <location>
        <begin position="80"/>
        <end position="151"/>
    </location>
</feature>
<dbReference type="SMART" id="SM00369">
    <property type="entry name" value="LRR_TYP"/>
    <property type="match status" value="5"/>
</dbReference>
<dbReference type="InterPro" id="IPR055414">
    <property type="entry name" value="LRR_R13L4/SHOC2-like"/>
</dbReference>
<dbReference type="PANTHER" id="PTHR48051:SF1">
    <property type="entry name" value="RAS SUPPRESSOR PROTEIN 1"/>
    <property type="match status" value="1"/>
</dbReference>
<dbReference type="PANTHER" id="PTHR48051">
    <property type="match status" value="1"/>
</dbReference>
<dbReference type="SMART" id="SM00364">
    <property type="entry name" value="LRR_BAC"/>
    <property type="match status" value="4"/>
</dbReference>
<organism evidence="4">
    <name type="scientific">marine metagenome</name>
    <dbReference type="NCBI Taxonomy" id="408172"/>
    <lineage>
        <taxon>unclassified sequences</taxon>
        <taxon>metagenomes</taxon>
        <taxon>ecological metagenomes</taxon>
    </lineage>
</organism>
<dbReference type="SUPFAM" id="SSF52058">
    <property type="entry name" value="L domain-like"/>
    <property type="match status" value="1"/>
</dbReference>
<dbReference type="InterPro" id="IPR032675">
    <property type="entry name" value="LRR_dom_sf"/>
</dbReference>
<dbReference type="AlphaFoldDB" id="A0A382MD78"/>
<reference evidence="4" key="1">
    <citation type="submission" date="2018-05" db="EMBL/GenBank/DDBJ databases">
        <authorList>
            <person name="Lanie J.A."/>
            <person name="Ng W.-L."/>
            <person name="Kazmierczak K.M."/>
            <person name="Andrzejewski T.M."/>
            <person name="Davidsen T.M."/>
            <person name="Wayne K.J."/>
            <person name="Tettelin H."/>
            <person name="Glass J.I."/>
            <person name="Rusch D."/>
            <person name="Podicherti R."/>
            <person name="Tsui H.-C.T."/>
            <person name="Winkler M.E."/>
        </authorList>
    </citation>
    <scope>NUCLEOTIDE SEQUENCE</scope>
</reference>
<dbReference type="Pfam" id="PF00560">
    <property type="entry name" value="LRR_1"/>
    <property type="match status" value="3"/>
</dbReference>
<keyword evidence="1" id="KW-0433">Leucine-rich repeat</keyword>
<dbReference type="InterPro" id="IPR001611">
    <property type="entry name" value="Leu-rich_rpt"/>
</dbReference>
<dbReference type="InterPro" id="IPR003591">
    <property type="entry name" value="Leu-rich_rpt_typical-subtyp"/>
</dbReference>
<evidence type="ECO:0000256" key="2">
    <source>
        <dbReference type="ARBA" id="ARBA00022737"/>
    </source>
</evidence>
<evidence type="ECO:0000313" key="4">
    <source>
        <dbReference type="EMBL" id="SVC46904.1"/>
    </source>
</evidence>
<dbReference type="GO" id="GO:0005737">
    <property type="term" value="C:cytoplasm"/>
    <property type="evidence" value="ECO:0007669"/>
    <property type="project" value="TreeGrafter"/>
</dbReference>
<keyword evidence="2" id="KW-0677">Repeat</keyword>
<dbReference type="PROSITE" id="PS51450">
    <property type="entry name" value="LRR"/>
    <property type="match status" value="2"/>
</dbReference>
<accession>A0A382MD78</accession>
<proteinExistence type="predicted"/>
<gene>
    <name evidence="4" type="ORF">METZ01_LOCUS299758</name>
</gene>
<name>A0A382MD78_9ZZZZ</name>